<dbReference type="InterPro" id="IPR045383">
    <property type="entry name" value="DUF6528"/>
</dbReference>
<organism evidence="2 3">
    <name type="scientific">Nocardioides albertanoniae</name>
    <dbReference type="NCBI Taxonomy" id="1175486"/>
    <lineage>
        <taxon>Bacteria</taxon>
        <taxon>Bacillati</taxon>
        <taxon>Actinomycetota</taxon>
        <taxon>Actinomycetes</taxon>
        <taxon>Propionibacteriales</taxon>
        <taxon>Nocardioidaceae</taxon>
        <taxon>Nocardioides</taxon>
    </lineage>
</organism>
<accession>A0A543A8Z2</accession>
<keyword evidence="1" id="KW-0732">Signal</keyword>
<keyword evidence="3" id="KW-1185">Reference proteome</keyword>
<sequence>MRLPVPHLSVLTIVSTIIALTTATAAPATAQPASTVSAGATSINPYDIVVTDQASDQIIVLDDDAAGWTRRSQKWHWKPTAAQGFSDLTDNWGLPDEAKLRHHDGHRYLLTTDSYGLAAVVPYPSGKGSYWAADVGRADNAHSIELLPSGNVAVTASTGGWVRIYTASQGRRSDAYVQLPLAGAHGVVWDPATQLLWTLGDHEVVGLRVGGTQAEPTLTRRITHQLPSDWGHDLQLVPHRPDRLWVTTGTRVYQMSKLTGRFHSDYPGAETVDTEGIKSVTTNPHTGQILTTKTEPGNPCTWCTSTVRMHLPADSRTLPDGEIYKARWWVDYAR</sequence>
<evidence type="ECO:0000256" key="1">
    <source>
        <dbReference type="SAM" id="SignalP"/>
    </source>
</evidence>
<feature type="chain" id="PRO_5039566898" evidence="1">
    <location>
        <begin position="31"/>
        <end position="334"/>
    </location>
</feature>
<proteinExistence type="predicted"/>
<evidence type="ECO:0000313" key="2">
    <source>
        <dbReference type="EMBL" id="TQL69045.1"/>
    </source>
</evidence>
<dbReference type="Proteomes" id="UP000320209">
    <property type="component" value="Unassembled WGS sequence"/>
</dbReference>
<dbReference type="RefSeq" id="WP_141780965.1">
    <property type="nucleotide sequence ID" value="NZ_VFOV01000001.1"/>
</dbReference>
<dbReference type="OrthoDB" id="1007317at2"/>
<comment type="caution">
    <text evidence="2">The sequence shown here is derived from an EMBL/GenBank/DDBJ whole genome shotgun (WGS) entry which is preliminary data.</text>
</comment>
<reference evidence="2 3" key="1">
    <citation type="submission" date="2019-06" db="EMBL/GenBank/DDBJ databases">
        <title>Sequencing the genomes of 1000 actinobacteria strains.</title>
        <authorList>
            <person name="Klenk H.-P."/>
        </authorList>
    </citation>
    <scope>NUCLEOTIDE SEQUENCE [LARGE SCALE GENOMIC DNA]</scope>
    <source>
        <strain evidence="2 3">DSM 25218</strain>
    </source>
</reference>
<dbReference type="Pfam" id="PF20138">
    <property type="entry name" value="DUF6528"/>
    <property type="match status" value="1"/>
</dbReference>
<evidence type="ECO:0000313" key="3">
    <source>
        <dbReference type="Proteomes" id="UP000320209"/>
    </source>
</evidence>
<feature type="signal peptide" evidence="1">
    <location>
        <begin position="1"/>
        <end position="30"/>
    </location>
</feature>
<gene>
    <name evidence="2" type="ORF">FB381_2946</name>
</gene>
<dbReference type="SUPFAM" id="SSF101898">
    <property type="entry name" value="NHL repeat"/>
    <property type="match status" value="1"/>
</dbReference>
<dbReference type="AlphaFoldDB" id="A0A543A8Z2"/>
<dbReference type="EMBL" id="VFOV01000001">
    <property type="protein sequence ID" value="TQL69045.1"/>
    <property type="molecule type" value="Genomic_DNA"/>
</dbReference>
<name>A0A543A8Z2_9ACTN</name>
<protein>
    <submittedName>
        <fullName evidence="2">Uncharacterized protein</fullName>
    </submittedName>
</protein>